<evidence type="ECO:0000313" key="1">
    <source>
        <dbReference type="EMBL" id="KAJ2967182.1"/>
    </source>
</evidence>
<organism evidence="1 2">
    <name type="scientific">Trametes sanguinea</name>
    <dbReference type="NCBI Taxonomy" id="158606"/>
    <lineage>
        <taxon>Eukaryota</taxon>
        <taxon>Fungi</taxon>
        <taxon>Dikarya</taxon>
        <taxon>Basidiomycota</taxon>
        <taxon>Agaricomycotina</taxon>
        <taxon>Agaricomycetes</taxon>
        <taxon>Polyporales</taxon>
        <taxon>Polyporaceae</taxon>
        <taxon>Trametes</taxon>
    </lineage>
</organism>
<protein>
    <submittedName>
        <fullName evidence="1">Uncharacterized protein</fullName>
    </submittedName>
</protein>
<evidence type="ECO:0000313" key="2">
    <source>
        <dbReference type="Proteomes" id="UP001144978"/>
    </source>
</evidence>
<dbReference type="EMBL" id="JANSHE010006404">
    <property type="protein sequence ID" value="KAJ2967182.1"/>
    <property type="molecule type" value="Genomic_DNA"/>
</dbReference>
<accession>A0ACC1MJJ0</accession>
<proteinExistence type="predicted"/>
<dbReference type="Proteomes" id="UP001144978">
    <property type="component" value="Unassembled WGS sequence"/>
</dbReference>
<gene>
    <name evidence="1" type="ORF">NUW54_g13582</name>
</gene>
<name>A0ACC1MJJ0_9APHY</name>
<sequence length="259" mass="28474">MAAELGVGEVAYAIEAGASRNKEFQAALLDAANARPHQHLALSENNVDLEEEEEKGVYDSSHKQRVPSWCDRILWKTTIKPEPESDTEDGESQRFMPLRAKMGQLFHALRPSSLRTRRDSTWSLHHPDVSQQPPGEQAPQPAHIPPRPSLDKRQPSASSVPSPVPHKNHPLRRLSHVRSADSLPQSAEELALARAQSHDEKSKTQAALPHPTHRSPSSTISCCALVHLTAIAAMRSDRVKAVVIHASALCKHCHPAATQ</sequence>
<comment type="caution">
    <text evidence="1">The sequence shown here is derived from an EMBL/GenBank/DDBJ whole genome shotgun (WGS) entry which is preliminary data.</text>
</comment>
<keyword evidence="2" id="KW-1185">Reference proteome</keyword>
<reference evidence="1" key="1">
    <citation type="submission" date="2022-08" db="EMBL/GenBank/DDBJ databases">
        <title>Genome Sequence of Pycnoporus sanguineus.</title>
        <authorList>
            <person name="Buettner E."/>
        </authorList>
    </citation>
    <scope>NUCLEOTIDE SEQUENCE</scope>
    <source>
        <strain evidence="1">CG-C14</strain>
    </source>
</reference>